<evidence type="ECO:0000256" key="3">
    <source>
        <dbReference type="ARBA" id="ARBA00022638"/>
    </source>
</evidence>
<reference evidence="9 10" key="1">
    <citation type="submission" date="2017-01" db="EMBL/GenBank/DDBJ databases">
        <title>Complete Genome Sequence of Dolosigranulum pigrum isolated from a Patient with interstitial lung disease.</title>
        <authorList>
            <person name="Mukhopadhyay R."/>
            <person name="Joaquin J."/>
            <person name="Hogue R."/>
            <person name="Fitzgerald S."/>
            <person name="Jospin G."/>
            <person name="Eisen J.A."/>
            <person name="Chaturvedi V."/>
        </authorList>
    </citation>
    <scope>NUCLEOTIDE SEQUENCE [LARGE SCALE GENOMIC DNA]</scope>
    <source>
        <strain evidence="9 10">15S00348</strain>
    </source>
</reference>
<dbReference type="InterPro" id="IPR036779">
    <property type="entry name" value="LysM_dom_sf"/>
</dbReference>
<feature type="compositionally biased region" description="Polar residues" evidence="6">
    <location>
        <begin position="277"/>
        <end position="293"/>
    </location>
</feature>
<organism evidence="9 10">
    <name type="scientific">Dolosigranulum pigrum</name>
    <dbReference type="NCBI Taxonomy" id="29394"/>
    <lineage>
        <taxon>Bacteria</taxon>
        <taxon>Bacillati</taxon>
        <taxon>Bacillota</taxon>
        <taxon>Bacilli</taxon>
        <taxon>Lactobacillales</taxon>
        <taxon>Carnobacteriaceae</taxon>
        <taxon>Dolosigranulum</taxon>
    </lineage>
</organism>
<comment type="similarity">
    <text evidence="1">Belongs to the glycosyl hydrolase 73 family.</text>
</comment>
<feature type="signal peptide" evidence="7">
    <location>
        <begin position="1"/>
        <end position="35"/>
    </location>
</feature>
<evidence type="ECO:0000256" key="6">
    <source>
        <dbReference type="SAM" id="MobiDB-lite"/>
    </source>
</evidence>
<evidence type="ECO:0000313" key="10">
    <source>
        <dbReference type="Proteomes" id="UP000190409"/>
    </source>
</evidence>
<keyword evidence="2" id="KW-0929">Antimicrobial</keyword>
<dbReference type="SMART" id="SM00257">
    <property type="entry name" value="LysM"/>
    <property type="match status" value="4"/>
</dbReference>
<feature type="region of interest" description="Disordered" evidence="6">
    <location>
        <begin position="214"/>
        <end position="293"/>
    </location>
</feature>
<evidence type="ECO:0000259" key="8">
    <source>
        <dbReference type="PROSITE" id="PS51782"/>
    </source>
</evidence>
<sequence>MNLSKFLPFKKKLAISTSIALGTFLLVQAGQTAQAEENISVEAVEALSAQYSVTKAQVTAENQQQQLVQYKEQLVAMIEQTGGQELLNQLQVEKFSVQELEYLFDAFIDYKNTIAVSANNTTHSSTQSMGEQAAGEQVAENNHEDGNLRQAETPETAAEEQLTYEGEQWINQPDMPATWDELVQGSQEKVVTEEQGEKHPNVIKQEEALKELERQRDLEQAAQAEADATQKPEVVEESTAQEPVSDAVEATAEPVQRPQTTFRSRSASLDDEDQPMMPTSRSRAQQAEATNQKPTLEETTYIVKAGDTLSKIAKEHETNIQAIVSRNRIKNPNHIRVGQRLIIESSVIELDRNRRQQNRSEVKPSTSMPFSTNNSFINSIAEYARQIAAEYNLYASVMVAQAALESGYGKSGLSLPPHHNLFGIKGSYNGNSANYLTSEYLNNQWVRVRQNFRSYPNYGASLRDNAKLLRGGLTWNNEFYKGTWVENTYSYKDATKWLTGRYATDPGYAGKLNRIIEQYDLTRLDVKRPNKTTPSTSQTTPNKPAQDKTVQPNKPAAPKQQESKPNNTHTVKYGDTLYRIALDNNTTIARLKTWNNLSSNLIVPGQVLKVAPETTQQTPAKPSSSKPTKQMSVTVTVQSGDTLAKIGNRYGVSVSNLVKWNNISNPNLIWVGQKLTVRLNVGHVKPSSSKLAKPTKPKAPRHYTVQRGDSLWAIAQKHNTTIPQLKQLNKLSSNLIHPGQQLRVR</sequence>
<evidence type="ECO:0000256" key="4">
    <source>
        <dbReference type="ARBA" id="ARBA00032108"/>
    </source>
</evidence>
<dbReference type="Gene3D" id="4.10.80.30">
    <property type="entry name" value="DNA polymerase, domain 6"/>
    <property type="match status" value="1"/>
</dbReference>
<evidence type="ECO:0000313" key="9">
    <source>
        <dbReference type="EMBL" id="OOL80985.1"/>
    </source>
</evidence>
<feature type="region of interest" description="Disordered" evidence="6">
    <location>
        <begin position="613"/>
        <end position="632"/>
    </location>
</feature>
<dbReference type="AlphaFoldDB" id="A0A1S8KNB8"/>
<feature type="domain" description="LysM" evidence="8">
    <location>
        <begin position="299"/>
        <end position="343"/>
    </location>
</feature>
<dbReference type="Gene3D" id="3.10.350.10">
    <property type="entry name" value="LysM domain"/>
    <property type="match status" value="4"/>
</dbReference>
<dbReference type="CDD" id="cd00118">
    <property type="entry name" value="LysM"/>
    <property type="match status" value="4"/>
</dbReference>
<dbReference type="Proteomes" id="UP000190409">
    <property type="component" value="Unassembled WGS sequence"/>
</dbReference>
<evidence type="ECO:0000256" key="5">
    <source>
        <dbReference type="SAM" id="Coils"/>
    </source>
</evidence>
<keyword evidence="7" id="KW-0732">Signal</keyword>
<feature type="domain" description="LysM" evidence="8">
    <location>
        <begin position="701"/>
        <end position="744"/>
    </location>
</feature>
<dbReference type="PANTHER" id="PTHR33734">
    <property type="entry name" value="LYSM DOMAIN-CONTAINING GPI-ANCHORED PROTEIN 2"/>
    <property type="match status" value="1"/>
</dbReference>
<dbReference type="SMART" id="SM00047">
    <property type="entry name" value="LYZ2"/>
    <property type="match status" value="1"/>
</dbReference>
<dbReference type="EMBL" id="MUYF01000003">
    <property type="protein sequence ID" value="OOL80985.1"/>
    <property type="molecule type" value="Genomic_DNA"/>
</dbReference>
<dbReference type="GO" id="GO:0008932">
    <property type="term" value="F:lytic endotransglycosylase activity"/>
    <property type="evidence" value="ECO:0007669"/>
    <property type="project" value="TreeGrafter"/>
</dbReference>
<dbReference type="PROSITE" id="PS51782">
    <property type="entry name" value="LYSM"/>
    <property type="match status" value="4"/>
</dbReference>
<dbReference type="GO" id="GO:0004040">
    <property type="term" value="F:amidase activity"/>
    <property type="evidence" value="ECO:0007669"/>
    <property type="project" value="InterPro"/>
</dbReference>
<name>A0A1S8KNB8_9LACT</name>
<feature type="compositionally biased region" description="Polar residues" evidence="6">
    <location>
        <begin position="531"/>
        <end position="552"/>
    </location>
</feature>
<keyword evidence="5" id="KW-0175">Coiled coil</keyword>
<dbReference type="GO" id="GO:0031640">
    <property type="term" value="P:killing of cells of another organism"/>
    <property type="evidence" value="ECO:0007669"/>
    <property type="project" value="UniProtKB-KW"/>
</dbReference>
<dbReference type="Pfam" id="PF01832">
    <property type="entry name" value="Glucosaminidase"/>
    <property type="match status" value="1"/>
</dbReference>
<feature type="chain" id="PRO_5013272609" description="Peptidoglycan hydrolase" evidence="7">
    <location>
        <begin position="36"/>
        <end position="745"/>
    </location>
</feature>
<accession>A0A1S8KNB8</accession>
<proteinExistence type="inferred from homology"/>
<evidence type="ECO:0000256" key="7">
    <source>
        <dbReference type="SAM" id="SignalP"/>
    </source>
</evidence>
<dbReference type="Gene3D" id="1.10.530.10">
    <property type="match status" value="1"/>
</dbReference>
<feature type="domain" description="LysM" evidence="8">
    <location>
        <begin position="633"/>
        <end position="677"/>
    </location>
</feature>
<dbReference type="PANTHER" id="PTHR33734:SF22">
    <property type="entry name" value="MEMBRANE-BOUND LYTIC MUREIN TRANSGLYCOSYLASE D"/>
    <property type="match status" value="1"/>
</dbReference>
<dbReference type="GO" id="GO:0042742">
    <property type="term" value="P:defense response to bacterium"/>
    <property type="evidence" value="ECO:0007669"/>
    <property type="project" value="UniProtKB-KW"/>
</dbReference>
<keyword evidence="3" id="KW-0081">Bacteriolytic enzyme</keyword>
<evidence type="ECO:0000256" key="2">
    <source>
        <dbReference type="ARBA" id="ARBA00022529"/>
    </source>
</evidence>
<feature type="coiled-coil region" evidence="5">
    <location>
        <begin position="53"/>
        <end position="80"/>
    </location>
</feature>
<comment type="caution">
    <text evidence="9">The sequence shown here is derived from an EMBL/GenBank/DDBJ whole genome shotgun (WGS) entry which is preliminary data.</text>
</comment>
<feature type="compositionally biased region" description="Polar residues" evidence="6">
    <location>
        <begin position="257"/>
        <end position="267"/>
    </location>
</feature>
<gene>
    <name evidence="9" type="ORF">BWX42_03715</name>
</gene>
<evidence type="ECO:0000256" key="1">
    <source>
        <dbReference type="ARBA" id="ARBA00010266"/>
    </source>
</evidence>
<dbReference type="SUPFAM" id="SSF54106">
    <property type="entry name" value="LysM domain"/>
    <property type="match status" value="4"/>
</dbReference>
<dbReference type="InterPro" id="IPR018392">
    <property type="entry name" value="LysM"/>
</dbReference>
<dbReference type="Pfam" id="PF01476">
    <property type="entry name" value="LysM"/>
    <property type="match status" value="4"/>
</dbReference>
<feature type="region of interest" description="Disordered" evidence="6">
    <location>
        <begin position="526"/>
        <end position="571"/>
    </location>
</feature>
<dbReference type="InterPro" id="IPR002901">
    <property type="entry name" value="MGlyc_endo_b_GlcNAc-like_dom"/>
</dbReference>
<protein>
    <recommendedName>
        <fullName evidence="4">Peptidoglycan hydrolase</fullName>
    </recommendedName>
</protein>
<feature type="domain" description="LysM" evidence="8">
    <location>
        <begin position="567"/>
        <end position="610"/>
    </location>
</feature>